<feature type="transmembrane region" description="Helical" evidence="15">
    <location>
        <begin position="704"/>
        <end position="723"/>
    </location>
</feature>
<dbReference type="Gene3D" id="1.10.287.1770">
    <property type="match status" value="1"/>
</dbReference>
<dbReference type="PANTHER" id="PTHR43185">
    <property type="entry name" value="FERROUS IRON TRANSPORT PROTEIN B"/>
    <property type="match status" value="1"/>
</dbReference>
<keyword evidence="12" id="KW-0342">GTP-binding</keyword>
<feature type="transmembrane region" description="Helical" evidence="15">
    <location>
        <begin position="464"/>
        <end position="489"/>
    </location>
</feature>
<feature type="transmembrane region" description="Helical" evidence="15">
    <location>
        <begin position="632"/>
        <end position="649"/>
    </location>
</feature>
<comment type="subcellular location">
    <subcellularLocation>
        <location evidence="1">Cell inner membrane</location>
        <topology evidence="1">Multi-pass membrane protein</topology>
    </subcellularLocation>
</comment>
<keyword evidence="7 15" id="KW-0812">Transmembrane</keyword>
<comment type="caution">
    <text evidence="17">The sequence shown here is derived from an EMBL/GenBank/DDBJ whole genome shotgun (WGS) entry which is preliminary data.</text>
</comment>
<feature type="transmembrane region" description="Helical" evidence="15">
    <location>
        <begin position="553"/>
        <end position="572"/>
    </location>
</feature>
<evidence type="ECO:0000256" key="5">
    <source>
        <dbReference type="ARBA" id="ARBA00022496"/>
    </source>
</evidence>
<evidence type="ECO:0000256" key="12">
    <source>
        <dbReference type="ARBA" id="ARBA00023134"/>
    </source>
</evidence>
<organism evidence="17 18">
    <name type="scientific">Candidatus Gallimonas gallistercoris</name>
    <dbReference type="NCBI Taxonomy" id="2838602"/>
    <lineage>
        <taxon>Bacteria</taxon>
        <taxon>Bacillati</taxon>
        <taxon>Bacillota</taxon>
        <taxon>Clostridia</taxon>
        <taxon>Candidatus Gallimonas</taxon>
    </lineage>
</organism>
<dbReference type="GO" id="GO:0005525">
    <property type="term" value="F:GTP binding"/>
    <property type="evidence" value="ECO:0007669"/>
    <property type="project" value="UniProtKB-KW"/>
</dbReference>
<feature type="transmembrane region" description="Helical" evidence="15">
    <location>
        <begin position="385"/>
        <end position="405"/>
    </location>
</feature>
<feature type="transmembrane region" description="Helical" evidence="15">
    <location>
        <begin position="729"/>
        <end position="747"/>
    </location>
</feature>
<evidence type="ECO:0000313" key="17">
    <source>
        <dbReference type="EMBL" id="HJA03188.1"/>
    </source>
</evidence>
<dbReference type="Pfam" id="PF07664">
    <property type="entry name" value="FeoB_C"/>
    <property type="match status" value="1"/>
</dbReference>
<evidence type="ECO:0000256" key="6">
    <source>
        <dbReference type="ARBA" id="ARBA00022519"/>
    </source>
</evidence>
<dbReference type="AlphaFoldDB" id="A0A9D2H280"/>
<accession>A0A9D2H280</accession>
<feature type="transmembrane region" description="Helical" evidence="15">
    <location>
        <begin position="669"/>
        <end position="692"/>
    </location>
</feature>
<dbReference type="InterPro" id="IPR011642">
    <property type="entry name" value="Gate_dom"/>
</dbReference>
<dbReference type="Gene3D" id="3.40.50.300">
    <property type="entry name" value="P-loop containing nucleotide triphosphate hydrolases"/>
    <property type="match status" value="1"/>
</dbReference>
<dbReference type="SUPFAM" id="SSF52540">
    <property type="entry name" value="P-loop containing nucleoside triphosphate hydrolases"/>
    <property type="match status" value="1"/>
</dbReference>
<evidence type="ECO:0000256" key="9">
    <source>
        <dbReference type="ARBA" id="ARBA00022989"/>
    </source>
</evidence>
<evidence type="ECO:0000256" key="8">
    <source>
        <dbReference type="ARBA" id="ARBA00022741"/>
    </source>
</evidence>
<dbReference type="GO" id="GO:0005886">
    <property type="term" value="C:plasma membrane"/>
    <property type="evidence" value="ECO:0007669"/>
    <property type="project" value="UniProtKB-SubCell"/>
</dbReference>
<evidence type="ECO:0000256" key="15">
    <source>
        <dbReference type="SAM" id="Phobius"/>
    </source>
</evidence>
<dbReference type="Proteomes" id="UP000824221">
    <property type="component" value="Unassembled WGS sequence"/>
</dbReference>
<evidence type="ECO:0000256" key="13">
    <source>
        <dbReference type="ARBA" id="ARBA00023136"/>
    </source>
</evidence>
<proteinExistence type="predicted"/>
<evidence type="ECO:0000256" key="14">
    <source>
        <dbReference type="ARBA" id="ARBA00031200"/>
    </source>
</evidence>
<dbReference type="PANTHER" id="PTHR43185:SF1">
    <property type="entry name" value="FE(2+) TRANSPORTER FEOB"/>
    <property type="match status" value="1"/>
</dbReference>
<dbReference type="CDD" id="cd01879">
    <property type="entry name" value="FeoB"/>
    <property type="match status" value="1"/>
</dbReference>
<keyword evidence="5" id="KW-0410">Iron transport</keyword>
<dbReference type="EMBL" id="DXAJ01000111">
    <property type="protein sequence ID" value="HJA03188.1"/>
    <property type="molecule type" value="Genomic_DNA"/>
</dbReference>
<dbReference type="GO" id="GO:0015093">
    <property type="term" value="F:ferrous iron transmembrane transporter activity"/>
    <property type="evidence" value="ECO:0007669"/>
    <property type="project" value="InterPro"/>
</dbReference>
<evidence type="ECO:0000256" key="10">
    <source>
        <dbReference type="ARBA" id="ARBA00023004"/>
    </source>
</evidence>
<feature type="transmembrane region" description="Helical" evidence="15">
    <location>
        <begin position="607"/>
        <end position="627"/>
    </location>
</feature>
<reference evidence="17" key="2">
    <citation type="submission" date="2021-04" db="EMBL/GenBank/DDBJ databases">
        <authorList>
            <person name="Gilroy R."/>
        </authorList>
    </citation>
    <scope>NUCLEOTIDE SEQUENCE</scope>
    <source>
        <strain evidence="17">CHK156-179</strain>
    </source>
</reference>
<dbReference type="InterPro" id="IPR030389">
    <property type="entry name" value="G_FEOB_dom"/>
</dbReference>
<name>A0A9D2H280_9FIRM</name>
<evidence type="ECO:0000256" key="2">
    <source>
        <dbReference type="ARBA" id="ARBA00022371"/>
    </source>
</evidence>
<keyword evidence="11" id="KW-0406">Ion transport</keyword>
<keyword evidence="8" id="KW-0547">Nucleotide-binding</keyword>
<keyword evidence="10" id="KW-0408">Iron</keyword>
<keyword evidence="3" id="KW-0813">Transport</keyword>
<keyword evidence="4" id="KW-1003">Cell membrane</keyword>
<dbReference type="PROSITE" id="PS51711">
    <property type="entry name" value="G_FEOB"/>
    <property type="match status" value="1"/>
</dbReference>
<dbReference type="InterPro" id="IPR050860">
    <property type="entry name" value="FeoB_GTPase"/>
</dbReference>
<evidence type="ECO:0000256" key="11">
    <source>
        <dbReference type="ARBA" id="ARBA00023065"/>
    </source>
</evidence>
<keyword evidence="13 15" id="KW-0472">Membrane</keyword>
<evidence type="ECO:0000256" key="3">
    <source>
        <dbReference type="ARBA" id="ARBA00022448"/>
    </source>
</evidence>
<gene>
    <name evidence="17" type="ORF">H9797_07430</name>
</gene>
<evidence type="ECO:0000313" key="18">
    <source>
        <dbReference type="Proteomes" id="UP000824221"/>
    </source>
</evidence>
<reference evidence="17" key="1">
    <citation type="journal article" date="2021" name="PeerJ">
        <title>Extensive microbial diversity within the chicken gut microbiome revealed by metagenomics and culture.</title>
        <authorList>
            <person name="Gilroy R."/>
            <person name="Ravi A."/>
            <person name="Getino M."/>
            <person name="Pursley I."/>
            <person name="Horton D.L."/>
            <person name="Alikhan N.F."/>
            <person name="Baker D."/>
            <person name="Gharbi K."/>
            <person name="Hall N."/>
            <person name="Watson M."/>
            <person name="Adriaenssens E.M."/>
            <person name="Foster-Nyarko E."/>
            <person name="Jarju S."/>
            <person name="Secka A."/>
            <person name="Antonio M."/>
            <person name="Oren A."/>
            <person name="Chaudhuri R.R."/>
            <person name="La Ragione R."/>
            <person name="Hildebrand F."/>
            <person name="Pallen M.J."/>
        </authorList>
    </citation>
    <scope>NUCLEOTIDE SEQUENCE</scope>
    <source>
        <strain evidence="17">CHK156-179</strain>
    </source>
</reference>
<evidence type="ECO:0000256" key="4">
    <source>
        <dbReference type="ARBA" id="ARBA00022475"/>
    </source>
</evidence>
<feature type="domain" description="FeoB-type G" evidence="16">
    <location>
        <begin position="1"/>
        <end position="163"/>
    </location>
</feature>
<protein>
    <recommendedName>
        <fullName evidence="2">Fe(2+) transporter FeoB</fullName>
    </recommendedName>
    <alternativeName>
        <fullName evidence="14">Ferrous iron transport protein B</fullName>
    </alternativeName>
</protein>
<evidence type="ECO:0000259" key="16">
    <source>
        <dbReference type="PROSITE" id="PS51711"/>
    </source>
</evidence>
<dbReference type="FunFam" id="3.40.50.300:FF:000426">
    <property type="entry name" value="Ferrous iron transport protein B"/>
    <property type="match status" value="1"/>
</dbReference>
<evidence type="ECO:0000256" key="1">
    <source>
        <dbReference type="ARBA" id="ARBA00004429"/>
    </source>
</evidence>
<evidence type="ECO:0000256" key="7">
    <source>
        <dbReference type="ARBA" id="ARBA00022692"/>
    </source>
</evidence>
<sequence>MKKFALAGNPNCGKTTLFNLLTGSTAYVGNWPGVTVEKREGTYKKGAEPALIVDLPGIYSLSPYTPEEVISRNYILDERPDCVINIVDATNLERNLYLTTQLMEIDVPMVIALNMMDAVEKAGDKVDAAALERKIGIPVVAVSALRGTGIKELMDRAIKASKTPRKGETVLQDSPVAHLIKDVSIALEGQKVVSPLFHAVKLSELDELETKAHPELVPTVNAFKATFSDDVFGDDLEAVVADARYKYISANFTSVVTKKNKKEKLTRSDRADKVLTHRVWGIPIFLLVLFAVFHLTFSENFLFLNGFGEGWMPSLEDLGMDTENFWVRVLACVYDGTVFSPGCILNNLWNDIIVGEIFGLIGQGIEKIPVEWVAGFLGNGVLEGIAAVLSFLPWILVLFLFFSILEDSGYMARVAFILDRIFRKFGLSGRAFMPMIMGFGCSIPATINTRTLADDNERTATIRVIPFFSCGAKLPILTAVAGAIVASFGVGNADIITYGMYLLGIVTAVVCVLLMRSTTMRGDVPPFIMELPAYHAPRFSSLMIHLWDKTKHFVKKAFTIILASTIIIWVISHFSPTLEFLSDERINESILANFGRLVQPLLTPVGFGAQLGEWGWVFAVAAVTGLIAKENVISTFATLAACIAGAALAEDESGVSYVQAMIEATGIGIPGLIAFIAFNMTTIPCFAATATARAELPKGKFGGTLLFWLATSYVVSMAVYLIGTWWWTVFLFAAAAVIVVLSIVLYNKNHPVGLRTRKSGRRGARAKEAA</sequence>
<dbReference type="Pfam" id="PF02421">
    <property type="entry name" value="FeoB_N"/>
    <property type="match status" value="1"/>
</dbReference>
<feature type="transmembrane region" description="Helical" evidence="15">
    <location>
        <begin position="495"/>
        <end position="515"/>
    </location>
</feature>
<dbReference type="Pfam" id="PF07670">
    <property type="entry name" value="Gate"/>
    <property type="match status" value="2"/>
</dbReference>
<feature type="transmembrane region" description="Helical" evidence="15">
    <location>
        <begin position="279"/>
        <end position="297"/>
    </location>
</feature>
<keyword evidence="9 15" id="KW-1133">Transmembrane helix</keyword>
<keyword evidence="6" id="KW-0997">Cell inner membrane</keyword>
<dbReference type="InterPro" id="IPR011640">
    <property type="entry name" value="Fe2_transport_prot_B_C"/>
</dbReference>
<dbReference type="InterPro" id="IPR027417">
    <property type="entry name" value="P-loop_NTPase"/>
</dbReference>